<dbReference type="GO" id="GO:0008235">
    <property type="term" value="F:metalloexopeptidase activity"/>
    <property type="evidence" value="ECO:0007669"/>
    <property type="project" value="InterPro"/>
</dbReference>
<dbReference type="Gene3D" id="2.30.42.10">
    <property type="match status" value="1"/>
</dbReference>
<dbReference type="AlphaFoldDB" id="A0A1E3X9R5"/>
<dbReference type="Pfam" id="PF01433">
    <property type="entry name" value="Peptidase_M1"/>
    <property type="match status" value="1"/>
</dbReference>
<reference evidence="2 3" key="1">
    <citation type="submission" date="2016-07" db="EMBL/GenBank/DDBJ databases">
        <title>Draft genome of Scalindua rubra, obtained from a brine-seawater interface in the Red Sea, sheds light on salt adaptation in anammox bacteria.</title>
        <authorList>
            <person name="Speth D.R."/>
            <person name="Lagkouvardos I."/>
            <person name="Wang Y."/>
            <person name="Qian P.-Y."/>
            <person name="Dutilh B.E."/>
            <person name="Jetten M.S."/>
        </authorList>
    </citation>
    <scope>NUCLEOTIDE SEQUENCE [LARGE SCALE GENOMIC DNA]</scope>
    <source>
        <strain evidence="2">BSI-1</strain>
    </source>
</reference>
<dbReference type="Proteomes" id="UP000094056">
    <property type="component" value="Unassembled WGS sequence"/>
</dbReference>
<gene>
    <name evidence="2" type="ORF">SCARUB_02509</name>
</gene>
<dbReference type="InterPro" id="IPR027268">
    <property type="entry name" value="Peptidase_M4/M1_CTD_sf"/>
</dbReference>
<dbReference type="InterPro" id="IPR007484">
    <property type="entry name" value="Peptidase_M28"/>
</dbReference>
<name>A0A1E3X9R5_9BACT</name>
<dbReference type="PANTHER" id="PTHR12147:SF26">
    <property type="entry name" value="PEPTIDASE M28 DOMAIN-CONTAINING PROTEIN"/>
    <property type="match status" value="1"/>
</dbReference>
<proteinExistence type="predicted"/>
<evidence type="ECO:0000259" key="1">
    <source>
        <dbReference type="PROSITE" id="PS50106"/>
    </source>
</evidence>
<evidence type="ECO:0000313" key="3">
    <source>
        <dbReference type="Proteomes" id="UP000094056"/>
    </source>
</evidence>
<dbReference type="PATRIC" id="fig|1872076.5.peg.2964"/>
<organism evidence="2 3">
    <name type="scientific">Candidatus Scalindua rubra</name>
    <dbReference type="NCBI Taxonomy" id="1872076"/>
    <lineage>
        <taxon>Bacteria</taxon>
        <taxon>Pseudomonadati</taxon>
        <taxon>Planctomycetota</taxon>
        <taxon>Candidatus Brocadiia</taxon>
        <taxon>Candidatus Brocadiales</taxon>
        <taxon>Candidatus Scalinduaceae</taxon>
        <taxon>Candidatus Scalindua</taxon>
    </lineage>
</organism>
<dbReference type="SUPFAM" id="SSF50156">
    <property type="entry name" value="PDZ domain-like"/>
    <property type="match status" value="1"/>
</dbReference>
<dbReference type="SUPFAM" id="SSF55486">
    <property type="entry name" value="Metalloproteases ('zincins'), catalytic domain"/>
    <property type="match status" value="1"/>
</dbReference>
<dbReference type="SMART" id="SM00228">
    <property type="entry name" value="PDZ"/>
    <property type="match status" value="1"/>
</dbReference>
<accession>A0A1E3X9R5</accession>
<dbReference type="InterPro" id="IPR045175">
    <property type="entry name" value="M28_fam"/>
</dbReference>
<dbReference type="SUPFAM" id="SSF53187">
    <property type="entry name" value="Zn-dependent exopeptidases"/>
    <property type="match status" value="1"/>
</dbReference>
<sequence length="1145" mass="128597">MKYRLCQLCRMCQLYQLLWCFLQISFFILIVSATTFGQINHDLKVTLHPDSHRLEVVDKITLPPASTSTEPFHFTLHQGLKPEVLYKDTILRKNFGAEAGKFFRNNPSIQSDNVTLELFEVKLPPGINQFTLKYQGEIFHPIKEYGEEYARSFSVSPGIISPEGIFLSGSSFWYPHFVDELVTFSMDVELPKGWSSVNQGARTKRSTSADSQRDVWVMGKPQEEIYLISAEFTEYGQAAGAVDAMAFLRKPDPQLAQKYLDTTAQYLDMYRKLLGPYPYSKFALVENFWETGYGMPSFTLLGPKVIRFPFILHSSYPHEILHNWWGNGVYTDYEKGNWAEGLTTYLADHLIKEQRGTAVEYRRSVLQKYTNYVTANKDFPLSEFRSRRSAVTEAVGYGKTMMLFHMLRQQLGDQVFIKALNQFYRKYKFKVTSFDDIETTFNKVTDDPLALIFEQWVKKAGAPSLRVHKATAKPQGDGYVLSAIIEQTQETEPYRLKLPIAVHLEGVANAFQTSIDVDTKQHHLKRNFPARPVRLDVDPEFDVFRILDHNETPPAISQVFGAEHVLIILPATAPESFLQGYQDLAKVWQKGRSVQLDIKLDNELDELPTDRAVWLFGWENSFRPMINKALSDYDYVDKEKTIHIDSTELKRDQHTVVIMARHPSNSAYALAWLATDNVAAMPGLGRKLPHYNKYSYLGFTGDEPTNVFKGQWPVVNSPMSIAVLQSDDKEVEPTIAKLAPRVSLAQLPPVFSEARMLQDIKYLASDELAGRGLGTAGLDKAADYIAKQFSDAGLRPCGDGPDDYFQIWTEKVDKPERDVTIKNVVGIIPGTNPEWDGQSVVIGAHYDSHGLGWPDVLAGNEGKIHPGADDNASGISVLLELGRLLGKKWQTKRTIMFVAFSAEEAGKLGSLHYVRQAKKYPVSKIMAMINLDTVGQLGQDALIIFGTHSAREWVHIFRGAGYVTGVPIKQSTIDTGNGDEKSFLDAGVPSVHFFSGARDNYHRPTDTVDRIDTAGLVKTAAVLKEVVEYLAARPEPLTSTLIDTKVTPALQKVQPHKRRRVVLGTIPDFGYTGKGVRLDGVTPDSPAYKVGLQEGDIIARIEDTVIEDLQTFSEVLKALQAGSEITVVFMRDNVELSVTTKVVAR</sequence>
<dbReference type="EMBL" id="MAYW01000066">
    <property type="protein sequence ID" value="ODS32358.1"/>
    <property type="molecule type" value="Genomic_DNA"/>
</dbReference>
<dbReference type="Pfam" id="PF04389">
    <property type="entry name" value="Peptidase_M28"/>
    <property type="match status" value="1"/>
</dbReference>
<comment type="caution">
    <text evidence="2">The sequence shown here is derived from an EMBL/GenBank/DDBJ whole genome shotgun (WGS) entry which is preliminary data.</text>
</comment>
<protein>
    <submittedName>
        <fullName evidence="2">Peptidase</fullName>
    </submittedName>
</protein>
<dbReference type="PROSITE" id="PS50106">
    <property type="entry name" value="PDZ"/>
    <property type="match status" value="1"/>
</dbReference>
<dbReference type="Gene3D" id="3.40.630.10">
    <property type="entry name" value="Zn peptidases"/>
    <property type="match status" value="1"/>
</dbReference>
<dbReference type="Pfam" id="PF13180">
    <property type="entry name" value="PDZ_2"/>
    <property type="match status" value="1"/>
</dbReference>
<dbReference type="InterPro" id="IPR036034">
    <property type="entry name" value="PDZ_sf"/>
</dbReference>
<dbReference type="Gene3D" id="1.10.390.10">
    <property type="entry name" value="Neutral Protease Domain 2"/>
    <property type="match status" value="1"/>
</dbReference>
<dbReference type="InterPro" id="IPR001478">
    <property type="entry name" value="PDZ"/>
</dbReference>
<feature type="domain" description="PDZ" evidence="1">
    <location>
        <begin position="1064"/>
        <end position="1133"/>
    </location>
</feature>
<dbReference type="GO" id="GO:0008270">
    <property type="term" value="F:zinc ion binding"/>
    <property type="evidence" value="ECO:0007669"/>
    <property type="project" value="InterPro"/>
</dbReference>
<dbReference type="GO" id="GO:0006508">
    <property type="term" value="P:proteolysis"/>
    <property type="evidence" value="ECO:0007669"/>
    <property type="project" value="InterPro"/>
</dbReference>
<dbReference type="InterPro" id="IPR014782">
    <property type="entry name" value="Peptidase_M1_dom"/>
</dbReference>
<dbReference type="PANTHER" id="PTHR12147">
    <property type="entry name" value="METALLOPEPTIDASE M28 FAMILY MEMBER"/>
    <property type="match status" value="1"/>
</dbReference>
<evidence type="ECO:0000313" key="2">
    <source>
        <dbReference type="EMBL" id="ODS32358.1"/>
    </source>
</evidence>